<reference evidence="2 3" key="1">
    <citation type="submission" date="2017-08" db="EMBL/GenBank/DDBJ databases">
        <title>Infants hospitalized years apart are colonized by the same room-sourced microbial strains.</title>
        <authorList>
            <person name="Brooks B."/>
            <person name="Olm M.R."/>
            <person name="Firek B.A."/>
            <person name="Baker R."/>
            <person name="Thomas B.C."/>
            <person name="Morowitz M.J."/>
            <person name="Banfield J.F."/>
        </authorList>
    </citation>
    <scope>NUCLEOTIDE SEQUENCE [LARGE SCALE GENOMIC DNA]</scope>
    <source>
        <strain evidence="2">S2_003_000_R2_14</strain>
    </source>
</reference>
<dbReference type="AlphaFoldDB" id="A0A2W5TPK5"/>
<feature type="transmembrane region" description="Helical" evidence="1">
    <location>
        <begin position="75"/>
        <end position="99"/>
    </location>
</feature>
<keyword evidence="1" id="KW-0472">Membrane</keyword>
<evidence type="ECO:0000313" key="2">
    <source>
        <dbReference type="EMBL" id="PZR13265.1"/>
    </source>
</evidence>
<evidence type="ECO:0000256" key="1">
    <source>
        <dbReference type="SAM" id="Phobius"/>
    </source>
</evidence>
<dbReference type="EMBL" id="QFQP01000010">
    <property type="protein sequence ID" value="PZR13265.1"/>
    <property type="molecule type" value="Genomic_DNA"/>
</dbReference>
<dbReference type="Proteomes" id="UP000249061">
    <property type="component" value="Unassembled WGS sequence"/>
</dbReference>
<name>A0A2W5TPK5_9BACT</name>
<proteinExistence type="predicted"/>
<comment type="caution">
    <text evidence="2">The sequence shown here is derived from an EMBL/GenBank/DDBJ whole genome shotgun (WGS) entry which is preliminary data.</text>
</comment>
<gene>
    <name evidence="2" type="ORF">DI536_13340</name>
</gene>
<keyword evidence="1" id="KW-0812">Transmembrane</keyword>
<sequence>MLGALVGSAPQLLVLAAALIIALTRWNTLPTAGMYVASGAGLMLMTTLISRVAFTVLPIAWRDQGVSTVDLSMRLTAASVVTGLLQAVGLGLWLAAVFAQRAPPRER</sequence>
<protein>
    <submittedName>
        <fullName evidence="2">Uncharacterized protein</fullName>
    </submittedName>
</protein>
<accession>A0A2W5TPK5</accession>
<keyword evidence="1" id="KW-1133">Transmembrane helix</keyword>
<organism evidence="2 3">
    <name type="scientific">Archangium gephyra</name>
    <dbReference type="NCBI Taxonomy" id="48"/>
    <lineage>
        <taxon>Bacteria</taxon>
        <taxon>Pseudomonadati</taxon>
        <taxon>Myxococcota</taxon>
        <taxon>Myxococcia</taxon>
        <taxon>Myxococcales</taxon>
        <taxon>Cystobacterineae</taxon>
        <taxon>Archangiaceae</taxon>
        <taxon>Archangium</taxon>
    </lineage>
</organism>
<feature type="transmembrane region" description="Helical" evidence="1">
    <location>
        <begin position="32"/>
        <end position="54"/>
    </location>
</feature>
<evidence type="ECO:0000313" key="3">
    <source>
        <dbReference type="Proteomes" id="UP000249061"/>
    </source>
</evidence>